<organism evidence="2 3">
    <name type="scientific">Rhodopseudomonas palustris</name>
    <dbReference type="NCBI Taxonomy" id="1076"/>
    <lineage>
        <taxon>Bacteria</taxon>
        <taxon>Pseudomonadati</taxon>
        <taxon>Pseudomonadota</taxon>
        <taxon>Alphaproteobacteria</taxon>
        <taxon>Hyphomicrobiales</taxon>
        <taxon>Nitrobacteraceae</taxon>
        <taxon>Rhodopseudomonas</taxon>
    </lineage>
</organism>
<dbReference type="Gene3D" id="3.60.21.10">
    <property type="match status" value="1"/>
</dbReference>
<dbReference type="SUPFAM" id="SSF56300">
    <property type="entry name" value="Metallo-dependent phosphatases"/>
    <property type="match status" value="1"/>
</dbReference>
<sequence>MSDLHVEFYGSAAMPRAVDGADFVIVAGDTCQGLSRAVETLRDAFPRTEVVTVPGNHEYYGRELPAELQAGRVRARQLGVHLLSDDAVTIGKARVLGATLWTDYCLFGHGLRELAMHTSRGAMRDHKRITWRRKPWARFRPEEAAALHLRSRNFLEAELAKVHPGPVIVASHHGMTLEAISPVNQRSLLSAAYASELLPLIDRHCPTAWISGHSHHPLNLRRNGTRLISNQRGYPGENTGFDPAFVMEIADD</sequence>
<dbReference type="PANTHER" id="PTHR37844">
    <property type="entry name" value="SER/THR PROTEIN PHOSPHATASE SUPERFAMILY (AFU_ORTHOLOGUE AFUA_1G14840)"/>
    <property type="match status" value="1"/>
</dbReference>
<evidence type="ECO:0000313" key="3">
    <source>
        <dbReference type="Proteomes" id="UP000782519"/>
    </source>
</evidence>
<dbReference type="AlphaFoldDB" id="A0A933S3S3"/>
<reference evidence="2" key="1">
    <citation type="submission" date="2020-07" db="EMBL/GenBank/DDBJ databases">
        <title>Huge and variable diversity of episymbiotic CPR bacteria and DPANN archaea in groundwater ecosystems.</title>
        <authorList>
            <person name="He C.Y."/>
            <person name="Keren R."/>
            <person name="Whittaker M."/>
            <person name="Farag I.F."/>
            <person name="Doudna J."/>
            <person name="Cate J.H.D."/>
            <person name="Banfield J.F."/>
        </authorList>
    </citation>
    <scope>NUCLEOTIDE SEQUENCE</scope>
    <source>
        <strain evidence="2">NC_groundwater_1818_Pr3_B-0.1um_66_35</strain>
    </source>
</reference>
<dbReference type="Pfam" id="PF00149">
    <property type="entry name" value="Metallophos"/>
    <property type="match status" value="1"/>
</dbReference>
<name>A0A933S3S3_RHOPL</name>
<dbReference type="GO" id="GO:0016787">
    <property type="term" value="F:hydrolase activity"/>
    <property type="evidence" value="ECO:0007669"/>
    <property type="project" value="InterPro"/>
</dbReference>
<dbReference type="PANTHER" id="PTHR37844:SF2">
    <property type="entry name" value="SER_THR PROTEIN PHOSPHATASE SUPERFAMILY (AFU_ORTHOLOGUE AFUA_1G14840)"/>
    <property type="match status" value="1"/>
</dbReference>
<dbReference type="InterPro" id="IPR029052">
    <property type="entry name" value="Metallo-depent_PP-like"/>
</dbReference>
<evidence type="ECO:0000259" key="1">
    <source>
        <dbReference type="Pfam" id="PF00149"/>
    </source>
</evidence>
<proteinExistence type="predicted"/>
<dbReference type="Proteomes" id="UP000782519">
    <property type="component" value="Unassembled WGS sequence"/>
</dbReference>
<accession>A0A933S3S3</accession>
<comment type="caution">
    <text evidence="2">The sequence shown here is derived from an EMBL/GenBank/DDBJ whole genome shotgun (WGS) entry which is preliminary data.</text>
</comment>
<dbReference type="InterPro" id="IPR004843">
    <property type="entry name" value="Calcineurin-like_PHP"/>
</dbReference>
<dbReference type="EMBL" id="JACRJB010000053">
    <property type="protein sequence ID" value="MBI5131508.1"/>
    <property type="molecule type" value="Genomic_DNA"/>
</dbReference>
<protein>
    <submittedName>
        <fullName evidence="2">Metallophosphoesterase</fullName>
    </submittedName>
</protein>
<gene>
    <name evidence="2" type="ORF">HZA66_18885</name>
</gene>
<feature type="domain" description="Calcineurin-like phosphoesterase" evidence="1">
    <location>
        <begin position="2"/>
        <end position="217"/>
    </location>
</feature>
<evidence type="ECO:0000313" key="2">
    <source>
        <dbReference type="EMBL" id="MBI5131508.1"/>
    </source>
</evidence>